<gene>
    <name evidence="1" type="ORF">AVEN_123413_1</name>
</gene>
<evidence type="ECO:0000313" key="1">
    <source>
        <dbReference type="EMBL" id="GBN68121.1"/>
    </source>
</evidence>
<name>A0A4Y2QXT0_ARAVE</name>
<dbReference type="OrthoDB" id="8194222at2759"/>
<reference evidence="1 2" key="1">
    <citation type="journal article" date="2019" name="Sci. Rep.">
        <title>Orb-weaving spider Araneus ventricosus genome elucidates the spidroin gene catalogue.</title>
        <authorList>
            <person name="Kono N."/>
            <person name="Nakamura H."/>
            <person name="Ohtoshi R."/>
            <person name="Moran D.A.P."/>
            <person name="Shinohara A."/>
            <person name="Yoshida Y."/>
            <person name="Fujiwara M."/>
            <person name="Mori M."/>
            <person name="Tomita M."/>
            <person name="Arakawa K."/>
        </authorList>
    </citation>
    <scope>NUCLEOTIDE SEQUENCE [LARGE SCALE GENOMIC DNA]</scope>
</reference>
<feature type="non-terminal residue" evidence="1">
    <location>
        <position position="1"/>
    </location>
</feature>
<accession>A0A4Y2QXT0</accession>
<organism evidence="1 2">
    <name type="scientific">Araneus ventricosus</name>
    <name type="common">Orbweaver spider</name>
    <name type="synonym">Epeira ventricosa</name>
    <dbReference type="NCBI Taxonomy" id="182803"/>
    <lineage>
        <taxon>Eukaryota</taxon>
        <taxon>Metazoa</taxon>
        <taxon>Ecdysozoa</taxon>
        <taxon>Arthropoda</taxon>
        <taxon>Chelicerata</taxon>
        <taxon>Arachnida</taxon>
        <taxon>Araneae</taxon>
        <taxon>Araneomorphae</taxon>
        <taxon>Entelegynae</taxon>
        <taxon>Araneoidea</taxon>
        <taxon>Araneidae</taxon>
        <taxon>Araneus</taxon>
    </lineage>
</organism>
<dbReference type="EMBL" id="BGPR01141233">
    <property type="protein sequence ID" value="GBN68121.1"/>
    <property type="molecule type" value="Genomic_DNA"/>
</dbReference>
<dbReference type="AlphaFoldDB" id="A0A4Y2QXT0"/>
<sequence length="69" mass="7759">GRVPTSLGRFNRILTDKIEMELTQHCKDLDSMFYGLTLKHMKKVAFEYADVNGVAGSLIMRGNELVKNG</sequence>
<proteinExistence type="predicted"/>
<evidence type="ECO:0000313" key="2">
    <source>
        <dbReference type="Proteomes" id="UP000499080"/>
    </source>
</evidence>
<comment type="caution">
    <text evidence="1">The sequence shown here is derived from an EMBL/GenBank/DDBJ whole genome shotgun (WGS) entry which is preliminary data.</text>
</comment>
<keyword evidence="2" id="KW-1185">Reference proteome</keyword>
<dbReference type="Proteomes" id="UP000499080">
    <property type="component" value="Unassembled WGS sequence"/>
</dbReference>
<protein>
    <submittedName>
        <fullName evidence="1">Uncharacterized protein</fullName>
    </submittedName>
</protein>